<protein>
    <recommendedName>
        <fullName evidence="5">MYND-type domain-containing protein</fullName>
    </recommendedName>
</protein>
<dbReference type="PANTHER" id="PTHR47570:SF1">
    <property type="entry name" value="ZINC ION BINDING PROTEIN"/>
    <property type="match status" value="1"/>
</dbReference>
<keyword evidence="1" id="KW-0479">Metal-binding</keyword>
<keyword evidence="2 4" id="KW-0863">Zinc-finger</keyword>
<dbReference type="Pfam" id="PF20179">
    <property type="entry name" value="MSS51_C"/>
    <property type="match status" value="1"/>
</dbReference>
<sequence>MECAGTGTNRRCVAAPTRRCARCGAVAYCSVSHQIAHWSVHKEECERLEEQMKHADELNDFPFTFAREATVEVLEKKETRCSFLEKRGIHCVNMWMCECRCGISLKNSRLMEGWCLASVLCPCREPSSLLQNQLDTWEDYYEWRCIPLQSPVAILLHLPLTLYWAAQLTLARSLTSKAIDELNIHYLGPDKELSQVSVFSELRALFPRVRIRLELVGPAVPQYRDGERIDLHQYAQCNETDCICKSSHRESSSAASTLGVAVRLHSGYYHDRYRDLAKESLPHLIIAPNAGIAAYTSWSPTIELLKDLDVPAVFTDYCEEASNLAASCISTITGRPLAVPIQLNPFRQPLIVENSALLLPCYSNCFLFGI</sequence>
<evidence type="ECO:0000259" key="5">
    <source>
        <dbReference type="PROSITE" id="PS50865"/>
    </source>
</evidence>
<dbReference type="PROSITE" id="PS50865">
    <property type="entry name" value="ZF_MYND_2"/>
    <property type="match status" value="1"/>
</dbReference>
<dbReference type="SUPFAM" id="SSF144232">
    <property type="entry name" value="HIT/MYND zinc finger-like"/>
    <property type="match status" value="1"/>
</dbReference>
<gene>
    <name evidence="6" type="ORF">DCAR_0727754</name>
</gene>
<feature type="domain" description="MYND-type" evidence="5">
    <location>
        <begin position="1"/>
        <end position="45"/>
    </location>
</feature>
<evidence type="ECO:0000256" key="2">
    <source>
        <dbReference type="ARBA" id="ARBA00022771"/>
    </source>
</evidence>
<evidence type="ECO:0000256" key="3">
    <source>
        <dbReference type="ARBA" id="ARBA00022833"/>
    </source>
</evidence>
<dbReference type="Pfam" id="PF01753">
    <property type="entry name" value="zf-MYND"/>
    <property type="match status" value="1"/>
</dbReference>
<keyword evidence="7" id="KW-1185">Reference proteome</keyword>
<dbReference type="InterPro" id="IPR002893">
    <property type="entry name" value="Znf_MYND"/>
</dbReference>
<name>A0AAF1B9K2_DAUCS</name>
<dbReference type="EMBL" id="CP093349">
    <property type="protein sequence ID" value="WOH08316.1"/>
    <property type="molecule type" value="Genomic_DNA"/>
</dbReference>
<organism evidence="6 7">
    <name type="scientific">Daucus carota subsp. sativus</name>
    <name type="common">Carrot</name>
    <dbReference type="NCBI Taxonomy" id="79200"/>
    <lineage>
        <taxon>Eukaryota</taxon>
        <taxon>Viridiplantae</taxon>
        <taxon>Streptophyta</taxon>
        <taxon>Embryophyta</taxon>
        <taxon>Tracheophyta</taxon>
        <taxon>Spermatophyta</taxon>
        <taxon>Magnoliopsida</taxon>
        <taxon>eudicotyledons</taxon>
        <taxon>Gunneridae</taxon>
        <taxon>Pentapetalae</taxon>
        <taxon>asterids</taxon>
        <taxon>campanulids</taxon>
        <taxon>Apiales</taxon>
        <taxon>Apiaceae</taxon>
        <taxon>Apioideae</taxon>
        <taxon>Scandiceae</taxon>
        <taxon>Daucinae</taxon>
        <taxon>Daucus</taxon>
        <taxon>Daucus sect. Daucus</taxon>
    </lineage>
</organism>
<dbReference type="AlphaFoldDB" id="A0AAF1B9K2"/>
<dbReference type="Gene3D" id="6.10.140.2220">
    <property type="match status" value="1"/>
</dbReference>
<keyword evidence="3" id="KW-0862">Zinc</keyword>
<evidence type="ECO:0000256" key="4">
    <source>
        <dbReference type="PROSITE-ProRule" id="PRU00134"/>
    </source>
</evidence>
<proteinExistence type="predicted"/>
<evidence type="ECO:0000313" key="6">
    <source>
        <dbReference type="EMBL" id="WOH08316.1"/>
    </source>
</evidence>
<evidence type="ECO:0000256" key="1">
    <source>
        <dbReference type="ARBA" id="ARBA00022723"/>
    </source>
</evidence>
<reference evidence="6" key="2">
    <citation type="submission" date="2022-03" db="EMBL/GenBank/DDBJ databases">
        <title>Draft title - Genomic analysis of global carrot germplasm unveils the trajectory of domestication and the origin of high carotenoid orange carrot.</title>
        <authorList>
            <person name="Iorizzo M."/>
            <person name="Ellison S."/>
            <person name="Senalik D."/>
            <person name="Macko-Podgorni A."/>
            <person name="Grzebelus D."/>
            <person name="Bostan H."/>
            <person name="Rolling W."/>
            <person name="Curaba J."/>
            <person name="Simon P."/>
        </authorList>
    </citation>
    <scope>NUCLEOTIDE SEQUENCE</scope>
    <source>
        <tissue evidence="6">Leaf</tissue>
    </source>
</reference>
<dbReference type="InterPro" id="IPR046824">
    <property type="entry name" value="Mss51-like_C"/>
</dbReference>
<reference evidence="6" key="1">
    <citation type="journal article" date="2016" name="Nat. Genet.">
        <title>A high-quality carrot genome assembly provides new insights into carotenoid accumulation and asterid genome evolution.</title>
        <authorList>
            <person name="Iorizzo M."/>
            <person name="Ellison S."/>
            <person name="Senalik D."/>
            <person name="Zeng P."/>
            <person name="Satapoomin P."/>
            <person name="Huang J."/>
            <person name="Bowman M."/>
            <person name="Iovene M."/>
            <person name="Sanseverino W."/>
            <person name="Cavagnaro P."/>
            <person name="Yildiz M."/>
            <person name="Macko-Podgorni A."/>
            <person name="Moranska E."/>
            <person name="Grzebelus E."/>
            <person name="Grzebelus D."/>
            <person name="Ashrafi H."/>
            <person name="Zheng Z."/>
            <person name="Cheng S."/>
            <person name="Spooner D."/>
            <person name="Van Deynze A."/>
            <person name="Simon P."/>
        </authorList>
    </citation>
    <scope>NUCLEOTIDE SEQUENCE</scope>
    <source>
        <tissue evidence="6">Leaf</tissue>
    </source>
</reference>
<evidence type="ECO:0000313" key="7">
    <source>
        <dbReference type="Proteomes" id="UP000077755"/>
    </source>
</evidence>
<dbReference type="KEGG" id="dcr:108196101"/>
<dbReference type="Proteomes" id="UP000077755">
    <property type="component" value="Chromosome 7"/>
</dbReference>
<accession>A0AAF1B9K2</accession>
<dbReference type="GO" id="GO:0008270">
    <property type="term" value="F:zinc ion binding"/>
    <property type="evidence" value="ECO:0007669"/>
    <property type="project" value="UniProtKB-KW"/>
</dbReference>
<dbReference type="PANTHER" id="PTHR47570">
    <property type="entry name" value="ZINC ION BINDING PROTEIN"/>
    <property type="match status" value="1"/>
</dbReference>